<dbReference type="AlphaFoldDB" id="A0ABD1WJ70"/>
<protein>
    <submittedName>
        <fullName evidence="1">Uncharacterized protein</fullName>
    </submittedName>
</protein>
<evidence type="ECO:0000313" key="1">
    <source>
        <dbReference type="EMBL" id="KAL2549736.1"/>
    </source>
</evidence>
<proteinExistence type="predicted"/>
<dbReference type="EMBL" id="JBFOLJ010000003">
    <property type="protein sequence ID" value="KAL2549736.1"/>
    <property type="molecule type" value="Genomic_DNA"/>
</dbReference>
<evidence type="ECO:0000313" key="2">
    <source>
        <dbReference type="Proteomes" id="UP001604277"/>
    </source>
</evidence>
<sequence>MATTTSLTPPQMAVPPEASRTRDFLNAVVWMPDWLMRLAMNSSVPISDRTHLWELLSSTTVIFLCYKKPNVWPLQIEAAVFDRLPRLLATALTARKTNMK</sequence>
<keyword evidence="2" id="KW-1185">Reference proteome</keyword>
<reference evidence="2" key="1">
    <citation type="submission" date="2024-07" db="EMBL/GenBank/DDBJ databases">
        <title>Two chromosome-level genome assemblies of Korean endemic species Abeliophyllum distichum and Forsythia ovata (Oleaceae).</title>
        <authorList>
            <person name="Jang H."/>
        </authorList>
    </citation>
    <scope>NUCLEOTIDE SEQUENCE [LARGE SCALE GENOMIC DNA]</scope>
</reference>
<accession>A0ABD1WJ70</accession>
<organism evidence="1 2">
    <name type="scientific">Forsythia ovata</name>
    <dbReference type="NCBI Taxonomy" id="205694"/>
    <lineage>
        <taxon>Eukaryota</taxon>
        <taxon>Viridiplantae</taxon>
        <taxon>Streptophyta</taxon>
        <taxon>Embryophyta</taxon>
        <taxon>Tracheophyta</taxon>
        <taxon>Spermatophyta</taxon>
        <taxon>Magnoliopsida</taxon>
        <taxon>eudicotyledons</taxon>
        <taxon>Gunneridae</taxon>
        <taxon>Pentapetalae</taxon>
        <taxon>asterids</taxon>
        <taxon>lamiids</taxon>
        <taxon>Lamiales</taxon>
        <taxon>Oleaceae</taxon>
        <taxon>Forsythieae</taxon>
        <taxon>Forsythia</taxon>
    </lineage>
</organism>
<comment type="caution">
    <text evidence="1">The sequence shown here is derived from an EMBL/GenBank/DDBJ whole genome shotgun (WGS) entry which is preliminary data.</text>
</comment>
<gene>
    <name evidence="1" type="ORF">Fot_11266</name>
</gene>
<dbReference type="Proteomes" id="UP001604277">
    <property type="component" value="Unassembled WGS sequence"/>
</dbReference>
<name>A0ABD1WJ70_9LAMI</name>